<dbReference type="EMBL" id="JACIFY010000018">
    <property type="protein sequence ID" value="MBB4237900.1"/>
    <property type="molecule type" value="Genomic_DNA"/>
</dbReference>
<dbReference type="NCBIfam" id="TIGR00696">
    <property type="entry name" value="wecG_tagA_cpsF"/>
    <property type="match status" value="1"/>
</dbReference>
<evidence type="ECO:0000313" key="3">
    <source>
        <dbReference type="EMBL" id="MBB4237900.1"/>
    </source>
</evidence>
<dbReference type="Pfam" id="PF03808">
    <property type="entry name" value="Glyco_tran_WecG"/>
    <property type="match status" value="1"/>
</dbReference>
<name>A0A7W6W756_9HYPH</name>
<evidence type="ECO:0000313" key="4">
    <source>
        <dbReference type="Proteomes" id="UP000540909"/>
    </source>
</evidence>
<comment type="caution">
    <text evidence="3">The sequence shown here is derived from an EMBL/GenBank/DDBJ whole genome shotgun (WGS) entry which is preliminary data.</text>
</comment>
<dbReference type="InterPro" id="IPR004629">
    <property type="entry name" value="WecG_TagA_CpsF"/>
</dbReference>
<accession>A0A7W6W756</accession>
<keyword evidence="2 3" id="KW-0808">Transferase</keyword>
<keyword evidence="1 3" id="KW-0328">Glycosyltransferase</keyword>
<dbReference type="AlphaFoldDB" id="A0A7W6W756"/>
<organism evidence="3 4">
    <name type="scientific">Rhizobium esperanzae</name>
    <dbReference type="NCBI Taxonomy" id="1967781"/>
    <lineage>
        <taxon>Bacteria</taxon>
        <taxon>Pseudomonadati</taxon>
        <taxon>Pseudomonadota</taxon>
        <taxon>Alphaproteobacteria</taxon>
        <taxon>Hyphomicrobiales</taxon>
        <taxon>Rhizobiaceae</taxon>
        <taxon>Rhizobium/Agrobacterium group</taxon>
        <taxon>Rhizobium</taxon>
    </lineage>
</organism>
<proteinExistence type="predicted"/>
<evidence type="ECO:0000256" key="1">
    <source>
        <dbReference type="ARBA" id="ARBA00022676"/>
    </source>
</evidence>
<dbReference type="EC" id="2.4.1.187" evidence="3"/>
<dbReference type="PANTHER" id="PTHR34136:SF1">
    <property type="entry name" value="UDP-N-ACETYL-D-MANNOSAMINURONIC ACID TRANSFERASE"/>
    <property type="match status" value="1"/>
</dbReference>
<protein>
    <submittedName>
        <fullName evidence="3">N-acetylglucosaminyldiphosphoundecaprenol N-acetyl-beta-D-mannosaminyltransferase</fullName>
        <ecNumber evidence="3">2.4.1.187</ecNumber>
    </submittedName>
</protein>
<evidence type="ECO:0000256" key="2">
    <source>
        <dbReference type="ARBA" id="ARBA00022679"/>
    </source>
</evidence>
<reference evidence="3 4" key="1">
    <citation type="submission" date="2020-08" db="EMBL/GenBank/DDBJ databases">
        <title>Genomic Encyclopedia of Type Strains, Phase IV (KMG-V): Genome sequencing to study the core and pangenomes of soil and plant-associated prokaryotes.</title>
        <authorList>
            <person name="Whitman W."/>
        </authorList>
    </citation>
    <scope>NUCLEOTIDE SEQUENCE [LARGE SCALE GENOMIC DNA]</scope>
    <source>
        <strain evidence="3 4">SEMIA 4089</strain>
    </source>
</reference>
<dbReference type="GO" id="GO:0047244">
    <property type="term" value="F:N-acetylglucosaminyldiphosphoundecaprenol N-acetyl-beta-D-mannosaminyltransferase activity"/>
    <property type="evidence" value="ECO:0007669"/>
    <property type="project" value="UniProtKB-EC"/>
</dbReference>
<dbReference type="Proteomes" id="UP000540909">
    <property type="component" value="Unassembled WGS sequence"/>
</dbReference>
<dbReference type="PANTHER" id="PTHR34136">
    <property type="match status" value="1"/>
</dbReference>
<dbReference type="CDD" id="cd06533">
    <property type="entry name" value="Glyco_transf_WecG_TagA"/>
    <property type="match status" value="1"/>
</dbReference>
<gene>
    <name evidence="3" type="ORF">GGD57_004503</name>
</gene>
<sequence length="295" mass="32678">MTVSVAKAQVMREQPADSSQISALHPKGSLKWTNVLGVRISAVNLKSATGFIQKAIEDGRKEYVCVRDAHGVVRCQDDPELRSIHNRAFLVTPDGMPLVWALKHAGHVDSDRVYGPDLMLSVFDAGSSRGLRHFLYGATAETLEQLQARLLAKFPHARIVGSYAPPFRSLSTPEETDIAAMLNRSGADIIWVGLSSPKQELWMARMRDRLDASMLIGVGAAFDFHAGLKRQAPRIIQRSGFEWAFRLLCEPRRLWRRYALVVPTFISLTAIQKLGLRKFPIEDAVSGSGASGQMQ</sequence>